<dbReference type="SUPFAM" id="SSF53756">
    <property type="entry name" value="UDP-Glycosyltransferase/glycogen phosphorylase"/>
    <property type="match status" value="1"/>
</dbReference>
<dbReference type="EMBL" id="JAEMHM010000004">
    <property type="protein sequence ID" value="MBJ6724269.1"/>
    <property type="molecule type" value="Genomic_DNA"/>
</dbReference>
<accession>A0A8J7JE84</accession>
<evidence type="ECO:0000313" key="4">
    <source>
        <dbReference type="Proteomes" id="UP000636888"/>
    </source>
</evidence>
<dbReference type="Pfam" id="PF00534">
    <property type="entry name" value="Glycos_transf_1"/>
    <property type="match status" value="1"/>
</dbReference>
<dbReference type="Gene3D" id="3.40.50.2000">
    <property type="entry name" value="Glycogen Phosphorylase B"/>
    <property type="match status" value="1"/>
</dbReference>
<gene>
    <name evidence="3" type="ORF">JFN93_06090</name>
</gene>
<keyword evidence="1" id="KW-0812">Transmembrane</keyword>
<comment type="caution">
    <text evidence="3">The sequence shown here is derived from an EMBL/GenBank/DDBJ whole genome shotgun (WGS) entry which is preliminary data.</text>
</comment>
<dbReference type="CDD" id="cd03801">
    <property type="entry name" value="GT4_PimA-like"/>
    <property type="match status" value="1"/>
</dbReference>
<keyword evidence="1" id="KW-1133">Transmembrane helix</keyword>
<feature type="domain" description="Glycosyl transferase family 1" evidence="2">
    <location>
        <begin position="218"/>
        <end position="370"/>
    </location>
</feature>
<dbReference type="GO" id="GO:0016757">
    <property type="term" value="F:glycosyltransferase activity"/>
    <property type="evidence" value="ECO:0007669"/>
    <property type="project" value="InterPro"/>
</dbReference>
<reference evidence="3" key="1">
    <citation type="submission" date="2020-12" db="EMBL/GenBank/DDBJ databases">
        <title>Geomonas sp. Red875, isolated from river sediment.</title>
        <authorList>
            <person name="Xu Z."/>
            <person name="Zhang Z."/>
            <person name="Masuda Y."/>
            <person name="Itoh H."/>
            <person name="Senoo K."/>
        </authorList>
    </citation>
    <scope>NUCLEOTIDE SEQUENCE</scope>
    <source>
        <strain evidence="3">Red875</strain>
    </source>
</reference>
<feature type="transmembrane region" description="Helical" evidence="1">
    <location>
        <begin position="79"/>
        <end position="98"/>
    </location>
</feature>
<dbReference type="PANTHER" id="PTHR45947:SF3">
    <property type="entry name" value="SULFOQUINOVOSYL TRANSFERASE SQD2"/>
    <property type="match status" value="1"/>
</dbReference>
<keyword evidence="1" id="KW-0472">Membrane</keyword>
<dbReference type="Proteomes" id="UP000636888">
    <property type="component" value="Unassembled WGS sequence"/>
</dbReference>
<keyword evidence="4" id="KW-1185">Reference proteome</keyword>
<dbReference type="RefSeq" id="WP_199383105.1">
    <property type="nucleotide sequence ID" value="NZ_JAEMHM010000004.1"/>
</dbReference>
<name>A0A8J7JE84_9BACT</name>
<dbReference type="PANTHER" id="PTHR45947">
    <property type="entry name" value="SULFOQUINOVOSYL TRANSFERASE SQD2"/>
    <property type="match status" value="1"/>
</dbReference>
<evidence type="ECO:0000259" key="2">
    <source>
        <dbReference type="Pfam" id="PF00534"/>
    </source>
</evidence>
<dbReference type="AlphaFoldDB" id="A0A8J7JE84"/>
<protein>
    <submittedName>
        <fullName evidence="3">Glycosyltransferase</fullName>
    </submittedName>
</protein>
<dbReference type="InterPro" id="IPR050194">
    <property type="entry name" value="Glycosyltransferase_grp1"/>
</dbReference>
<evidence type="ECO:0000313" key="3">
    <source>
        <dbReference type="EMBL" id="MBJ6724269.1"/>
    </source>
</evidence>
<organism evidence="3 4">
    <name type="scientific">Geomesophilobacter sediminis</name>
    <dbReference type="NCBI Taxonomy" id="2798584"/>
    <lineage>
        <taxon>Bacteria</taxon>
        <taxon>Pseudomonadati</taxon>
        <taxon>Thermodesulfobacteriota</taxon>
        <taxon>Desulfuromonadia</taxon>
        <taxon>Geobacterales</taxon>
        <taxon>Geobacteraceae</taxon>
        <taxon>Geomesophilobacter</taxon>
    </lineage>
</organism>
<proteinExistence type="predicted"/>
<sequence length="419" mass="47137">MKILVSAFACHPEMGSEDGVGWGWVTGLAQRHQVHVVTRKARREAIEAALARRPMPNLCLHYADPPPWLIFWKKGSRGFMAYALLWQFFALIKGWHVCRKERFDIVQHLTYGNLWLPNYFFLLPGNFVWGPVGGGLVPAAFRAGYGWRARLVELLRGVVQRLLNRLNLPILLAMKRARLILVRTEETIRLLPKWAREKAVLLPETALDPAVFPFDPEQRNHQSQKPTLNVVYAGRLLPLKNLHLAIAAFRRSFSEHPELAGGLRFDVYGEGPQLETCRRLAGPELNRSIFFHGHLERGVLMERLRQAHLFTHLSAKDTAAMAPMEAMALGVPVICLNCGGMGNLVDSRCGVILEAGSPEQVVQTVADALGELARNRQELARLSLAARDRIERSFSWPGRIGQFEAIVEKALQRRHAAGS</sequence>
<evidence type="ECO:0000256" key="1">
    <source>
        <dbReference type="SAM" id="Phobius"/>
    </source>
</evidence>
<dbReference type="InterPro" id="IPR001296">
    <property type="entry name" value="Glyco_trans_1"/>
</dbReference>